<keyword evidence="7" id="KW-1185">Reference proteome</keyword>
<feature type="region of interest" description="Disordered" evidence="5">
    <location>
        <begin position="228"/>
        <end position="303"/>
    </location>
</feature>
<dbReference type="InterPro" id="IPR005234">
    <property type="entry name" value="ScpB_csome_segregation"/>
</dbReference>
<dbReference type="SUPFAM" id="SSF46785">
    <property type="entry name" value="Winged helix' DNA-binding domain"/>
    <property type="match status" value="2"/>
</dbReference>
<dbReference type="GO" id="GO:0051301">
    <property type="term" value="P:cell division"/>
    <property type="evidence" value="ECO:0007669"/>
    <property type="project" value="UniProtKB-KW"/>
</dbReference>
<reference evidence="6 7" key="1">
    <citation type="submission" date="2016-11" db="EMBL/GenBank/DDBJ databases">
        <authorList>
            <person name="Jaros S."/>
            <person name="Januszkiewicz K."/>
            <person name="Wedrychowicz H."/>
        </authorList>
    </citation>
    <scope>NUCLEOTIDE SEQUENCE [LARGE SCALE GENOMIC DNA]</scope>
    <source>
        <strain evidence="6 7">CGMCC 1.7049</strain>
    </source>
</reference>
<gene>
    <name evidence="6" type="ORF">SAMN04488068_2374</name>
</gene>
<sequence length="303" mass="32118">MTDPNDTPESLPTPDAGSDSDTAVAAVASANAIEPVSAASAELLEKIIEALLLASDQPLSIDQLHRLLGDDLGVARKDLRDALDRLGQRLDGRASELVEVASGFRIQVRSEYAEWVARLWQEKPQRFSRALLETLALICYRQPITRGEIEEVRGVQVSSNILRTLLERGWVRELGVKEVPGRPALFGTTPQFLDDFNLKSLDQLPSLPEIKDLNQLDAALAQLAGELPDIGEPASDDDAVEGDTLADGIDAPRARPADDLAADGNAGAHADAGDTGAEPAGDDAAHDAASDGAAAPPDEESRG</sequence>
<organism evidence="6 7">
    <name type="scientific">Hydrocarboniphaga daqingensis</name>
    <dbReference type="NCBI Taxonomy" id="490188"/>
    <lineage>
        <taxon>Bacteria</taxon>
        <taxon>Pseudomonadati</taxon>
        <taxon>Pseudomonadota</taxon>
        <taxon>Gammaproteobacteria</taxon>
        <taxon>Nevskiales</taxon>
        <taxon>Nevskiaceae</taxon>
        <taxon>Hydrocarboniphaga</taxon>
    </lineage>
</organism>
<evidence type="ECO:0000256" key="4">
    <source>
        <dbReference type="ARBA" id="ARBA00023306"/>
    </source>
</evidence>
<evidence type="ECO:0000256" key="5">
    <source>
        <dbReference type="SAM" id="MobiDB-lite"/>
    </source>
</evidence>
<dbReference type="Proteomes" id="UP000199758">
    <property type="component" value="Unassembled WGS sequence"/>
</dbReference>
<protein>
    <submittedName>
        <fullName evidence="6">Segregation and condensation protein B</fullName>
    </submittedName>
</protein>
<keyword evidence="4" id="KW-0131">Cell cycle</keyword>
<feature type="compositionally biased region" description="Low complexity" evidence="5">
    <location>
        <begin position="262"/>
        <end position="279"/>
    </location>
</feature>
<accession>A0A1M5PXH0</accession>
<evidence type="ECO:0000313" key="6">
    <source>
        <dbReference type="EMBL" id="SHH06504.1"/>
    </source>
</evidence>
<dbReference type="Gene3D" id="1.10.10.10">
    <property type="entry name" value="Winged helix-like DNA-binding domain superfamily/Winged helix DNA-binding domain"/>
    <property type="match status" value="2"/>
</dbReference>
<feature type="compositionally biased region" description="Polar residues" evidence="5">
    <location>
        <begin position="1"/>
        <end position="10"/>
    </location>
</feature>
<dbReference type="InterPro" id="IPR036390">
    <property type="entry name" value="WH_DNA-bd_sf"/>
</dbReference>
<dbReference type="GO" id="GO:0051304">
    <property type="term" value="P:chromosome separation"/>
    <property type="evidence" value="ECO:0007669"/>
    <property type="project" value="InterPro"/>
</dbReference>
<dbReference type="OrthoDB" id="9806226at2"/>
<dbReference type="NCBIfam" id="TIGR00281">
    <property type="entry name" value="SMC-Scp complex subunit ScpB"/>
    <property type="match status" value="1"/>
</dbReference>
<dbReference type="PANTHER" id="PTHR34298">
    <property type="entry name" value="SEGREGATION AND CONDENSATION PROTEIN B"/>
    <property type="match status" value="1"/>
</dbReference>
<evidence type="ECO:0000256" key="1">
    <source>
        <dbReference type="ARBA" id="ARBA00022490"/>
    </source>
</evidence>
<dbReference type="InterPro" id="IPR036388">
    <property type="entry name" value="WH-like_DNA-bd_sf"/>
</dbReference>
<name>A0A1M5PXH0_9GAMM</name>
<dbReference type="Pfam" id="PF04079">
    <property type="entry name" value="SMC_ScpB"/>
    <property type="match status" value="1"/>
</dbReference>
<dbReference type="AlphaFoldDB" id="A0A1M5PXH0"/>
<keyword evidence="2" id="KW-0132">Cell division</keyword>
<proteinExistence type="predicted"/>
<evidence type="ECO:0000256" key="3">
    <source>
        <dbReference type="ARBA" id="ARBA00022829"/>
    </source>
</evidence>
<dbReference type="RefSeq" id="WP_072897830.1">
    <property type="nucleotide sequence ID" value="NZ_FQWZ01000005.1"/>
</dbReference>
<evidence type="ECO:0000256" key="2">
    <source>
        <dbReference type="ARBA" id="ARBA00022618"/>
    </source>
</evidence>
<dbReference type="STRING" id="490188.SAMN04488068_2374"/>
<feature type="region of interest" description="Disordered" evidence="5">
    <location>
        <begin position="1"/>
        <end position="22"/>
    </location>
</feature>
<keyword evidence="1" id="KW-0963">Cytoplasm</keyword>
<dbReference type="PANTHER" id="PTHR34298:SF2">
    <property type="entry name" value="SEGREGATION AND CONDENSATION PROTEIN B"/>
    <property type="match status" value="1"/>
</dbReference>
<dbReference type="EMBL" id="FQWZ01000005">
    <property type="protein sequence ID" value="SHH06504.1"/>
    <property type="molecule type" value="Genomic_DNA"/>
</dbReference>
<keyword evidence="3" id="KW-0159">Chromosome partition</keyword>
<evidence type="ECO:0000313" key="7">
    <source>
        <dbReference type="Proteomes" id="UP000199758"/>
    </source>
</evidence>